<reference evidence="3" key="1">
    <citation type="submission" date="2022-07" db="EMBL/GenBank/DDBJ databases">
        <title>The genome of Lyophyllum shimeji provides insight into the initial evolution of ectomycorrhizal fungal genome.</title>
        <authorList>
            <person name="Kobayashi Y."/>
            <person name="Shibata T."/>
            <person name="Hirakawa H."/>
            <person name="Shigenobu S."/>
            <person name="Nishiyama T."/>
            <person name="Yamada A."/>
            <person name="Hasebe M."/>
            <person name="Kawaguchi M."/>
        </authorList>
    </citation>
    <scope>NUCLEOTIDE SEQUENCE</scope>
    <source>
        <strain evidence="3">AT787</strain>
    </source>
</reference>
<keyword evidence="4" id="KW-1185">Reference proteome</keyword>
<comment type="caution">
    <text evidence="3">The sequence shown here is derived from an EMBL/GenBank/DDBJ whole genome shotgun (WGS) entry which is preliminary data.</text>
</comment>
<dbReference type="PANTHER" id="PTHR18887:SF5">
    <property type="entry name" value="GOLGIN SUBFAMILY B MEMBER 1-LIKE"/>
    <property type="match status" value="1"/>
</dbReference>
<dbReference type="InterPro" id="IPR026202">
    <property type="entry name" value="GOLGB1"/>
</dbReference>
<feature type="region of interest" description="Disordered" evidence="2">
    <location>
        <begin position="143"/>
        <end position="218"/>
    </location>
</feature>
<feature type="coiled-coil region" evidence="1">
    <location>
        <begin position="750"/>
        <end position="780"/>
    </location>
</feature>
<feature type="compositionally biased region" description="Low complexity" evidence="2">
    <location>
        <begin position="110"/>
        <end position="119"/>
    </location>
</feature>
<dbReference type="PANTHER" id="PTHR18887">
    <property type="entry name" value="GOLGI-ASSOCIATED PROTEIN GCP360-RELATED"/>
    <property type="match status" value="1"/>
</dbReference>
<organism evidence="3 4">
    <name type="scientific">Lyophyllum shimeji</name>
    <name type="common">Hon-shimeji</name>
    <name type="synonym">Tricholoma shimeji</name>
    <dbReference type="NCBI Taxonomy" id="47721"/>
    <lineage>
        <taxon>Eukaryota</taxon>
        <taxon>Fungi</taxon>
        <taxon>Dikarya</taxon>
        <taxon>Basidiomycota</taxon>
        <taxon>Agaricomycotina</taxon>
        <taxon>Agaricomycetes</taxon>
        <taxon>Agaricomycetidae</taxon>
        <taxon>Agaricales</taxon>
        <taxon>Tricholomatineae</taxon>
        <taxon>Lyophyllaceae</taxon>
        <taxon>Lyophyllum</taxon>
    </lineage>
</organism>
<feature type="coiled-coil region" evidence="1">
    <location>
        <begin position="374"/>
        <end position="408"/>
    </location>
</feature>
<feature type="compositionally biased region" description="Low complexity" evidence="2">
    <location>
        <begin position="81"/>
        <end position="99"/>
    </location>
</feature>
<feature type="region of interest" description="Disordered" evidence="2">
    <location>
        <begin position="81"/>
        <end position="120"/>
    </location>
</feature>
<name>A0A9P3Q2D7_LYOSH</name>
<sequence>MDTGINYDALRNLHESKSTQPKLFSLTQSMPQLENLNGSQKYNRVNVGCFDTPGPFRPYRSHGGDPASKRPPLFPALQRFQKPQEQNQAQKYQQPQKAPYRPPFFGLLKPPSEASAPEPSRYPAVFRQGIVTFTSTSHVVGGAHIASHDGHPQPLQILQPPPPPTAPISRPSSPARPRPRPHSRSRSRSTTSYRQEERPNEFDAGFDGSPPARLISQSTDLPDIAIKALREVRSVNAELTEERRRSKILISQLNTLTAAHETLKLQHSSVQQELLSARRQSEECAEAVASTKNDLSIALTSLASATQELDALGESYASLRSSFGELKNAYDASQALVLDLREARQVAADGLKTIEPLLNDEGQYAHGTSVKVVVGELQDEIADSQRVIDLLRDKLHHVSSQLAEAQGRVRELEEYERVALRRWRTRWRTLLGRLLERERETIGVLAEAAALKAKLGVAHTQIDALETELKTLRDCKDAKCILELRVDELMQKIKGLEESLNTTAEAGRKVVKAAEDARRKRRLTKDQCGDLQERLLASEEALKRKSEEVEALTKEGLERMDELRRMEVHSTKLQEHLEAQKVYAGAGRFEEDERITPDGGALNDTSSAVRIRGCRLKSTKDDVVDLQKRLEASEAALERKDQVLKELNAERSKRMDETREMAICFAKLQEQFDARAAVLEEKEQCCQELQKVNSDLKAELAASQTTLEAARQDLLTERAALVAASLDYALKLAGHEEAKAGGFGRQTERKQVEDGRVEALEKQLEALKAENCALQEKAREQEGLRARYELGTLMDDEKDFVEWLIKLSSELHEQEDVIKDNELRRRENMIVKLQGKVRELESALARLLKEKQKEAGVPSHSMVDLNAWMTSSPTGPGIDPAVTIVAPGYDYLSPLCLPESRCFGSSPNAKTARVVSKKTEATEPTFGALNSFSSLDESDSDEDIPLSELSATMHTSASASVLGKRERAASPPKIVAKTGPKKTGAANAKGRRLVASFRLPRSLSEIRVQELSHPPRRTHPSLNERLRT</sequence>
<evidence type="ECO:0000313" key="4">
    <source>
        <dbReference type="Proteomes" id="UP001063166"/>
    </source>
</evidence>
<dbReference type="Proteomes" id="UP001063166">
    <property type="component" value="Unassembled WGS sequence"/>
</dbReference>
<dbReference type="GO" id="GO:0005794">
    <property type="term" value="C:Golgi apparatus"/>
    <property type="evidence" value="ECO:0007669"/>
    <property type="project" value="InterPro"/>
</dbReference>
<keyword evidence="1" id="KW-0175">Coiled coil</keyword>
<feature type="coiled-coil region" evidence="1">
    <location>
        <begin position="486"/>
        <end position="555"/>
    </location>
</feature>
<proteinExistence type="predicted"/>
<feature type="coiled-coil region" evidence="1">
    <location>
        <begin position="823"/>
        <end position="850"/>
    </location>
</feature>
<feature type="region of interest" description="Disordered" evidence="2">
    <location>
        <begin position="1005"/>
        <end position="1028"/>
    </location>
</feature>
<feature type="compositionally biased region" description="Basic residues" evidence="2">
    <location>
        <begin position="177"/>
        <end position="187"/>
    </location>
</feature>
<evidence type="ECO:0000313" key="3">
    <source>
        <dbReference type="EMBL" id="GLB45557.1"/>
    </source>
</evidence>
<evidence type="ECO:0000256" key="1">
    <source>
        <dbReference type="SAM" id="Coils"/>
    </source>
</evidence>
<evidence type="ECO:0000256" key="2">
    <source>
        <dbReference type="SAM" id="MobiDB-lite"/>
    </source>
</evidence>
<accession>A0A9P3Q2D7</accession>
<dbReference type="EMBL" id="BRPK01000024">
    <property type="protein sequence ID" value="GLB45557.1"/>
    <property type="molecule type" value="Genomic_DNA"/>
</dbReference>
<dbReference type="AlphaFoldDB" id="A0A9P3Q2D7"/>
<feature type="coiled-coil region" evidence="1">
    <location>
        <begin position="679"/>
        <end position="713"/>
    </location>
</feature>
<dbReference type="OrthoDB" id="3246510at2759"/>
<feature type="region of interest" description="Disordered" evidence="2">
    <location>
        <begin position="955"/>
        <end position="991"/>
    </location>
</feature>
<gene>
    <name evidence="3" type="ORF">LshimejAT787_2400150</name>
</gene>
<feature type="coiled-coil region" evidence="1">
    <location>
        <begin position="616"/>
        <end position="650"/>
    </location>
</feature>
<protein>
    <submittedName>
        <fullName evidence="3">Uncharacterized protein</fullName>
    </submittedName>
</protein>